<sequence>MTERVRKGILEAELQLQKANEEKLLEEGMLRQLPLVGSVLNWFSPLESSIKGRSFNLAAGRLLNVCRLSGIGGRRGDEPSQRLFRRPGVGSDSMSETSSIGAAEEASITPPSTSHPETLDVSTGDGAPPTQEEGLQLDLSGR</sequence>
<accession>A0A3Q2D6K3</accession>
<evidence type="ECO:0000313" key="3">
    <source>
        <dbReference type="Proteomes" id="UP000265020"/>
    </source>
</evidence>
<proteinExistence type="predicted"/>
<protein>
    <submittedName>
        <fullName evidence="2">Uncharacterized protein</fullName>
    </submittedName>
</protein>
<dbReference type="Proteomes" id="UP000265020">
    <property type="component" value="Unassembled WGS sequence"/>
</dbReference>
<dbReference type="STRING" id="28743.ENSCVAP00000014004"/>
<dbReference type="AlphaFoldDB" id="A0A3Q2D6K3"/>
<feature type="region of interest" description="Disordered" evidence="1">
    <location>
        <begin position="70"/>
        <end position="142"/>
    </location>
</feature>
<evidence type="ECO:0000313" key="2">
    <source>
        <dbReference type="Ensembl" id="ENSCVAP00000014004.1"/>
    </source>
</evidence>
<dbReference type="Ensembl" id="ENSCVAT00000030932.1">
    <property type="protein sequence ID" value="ENSCVAP00000014004.1"/>
    <property type="gene ID" value="ENSCVAG00000016561.1"/>
</dbReference>
<name>A0A3Q2D6K3_CYPVA</name>
<keyword evidence="3" id="KW-1185">Reference proteome</keyword>
<organism evidence="2 3">
    <name type="scientific">Cyprinodon variegatus</name>
    <name type="common">Sheepshead minnow</name>
    <dbReference type="NCBI Taxonomy" id="28743"/>
    <lineage>
        <taxon>Eukaryota</taxon>
        <taxon>Metazoa</taxon>
        <taxon>Chordata</taxon>
        <taxon>Craniata</taxon>
        <taxon>Vertebrata</taxon>
        <taxon>Euteleostomi</taxon>
        <taxon>Actinopterygii</taxon>
        <taxon>Neopterygii</taxon>
        <taxon>Teleostei</taxon>
        <taxon>Neoteleostei</taxon>
        <taxon>Acanthomorphata</taxon>
        <taxon>Ovalentaria</taxon>
        <taxon>Atherinomorphae</taxon>
        <taxon>Cyprinodontiformes</taxon>
        <taxon>Cyprinodontidae</taxon>
        <taxon>Cyprinodon</taxon>
    </lineage>
</organism>
<reference evidence="2" key="2">
    <citation type="submission" date="2025-09" db="UniProtKB">
        <authorList>
            <consortium name="Ensembl"/>
        </authorList>
    </citation>
    <scope>IDENTIFICATION</scope>
</reference>
<dbReference type="GeneTree" id="ENSGT00940000171924"/>
<evidence type="ECO:0000256" key="1">
    <source>
        <dbReference type="SAM" id="MobiDB-lite"/>
    </source>
</evidence>
<reference evidence="2" key="1">
    <citation type="submission" date="2025-08" db="UniProtKB">
        <authorList>
            <consortium name="Ensembl"/>
        </authorList>
    </citation>
    <scope>IDENTIFICATION</scope>
</reference>